<dbReference type="NCBIfam" id="NF033745">
    <property type="entry name" value="class_C_sortase"/>
    <property type="match status" value="1"/>
</dbReference>
<keyword evidence="2" id="KW-1133">Transmembrane helix</keyword>
<proteinExistence type="predicted"/>
<name>A0ABV1FKN0_9FIRM</name>
<keyword evidence="1" id="KW-0378">Hydrolase</keyword>
<dbReference type="InterPro" id="IPR005754">
    <property type="entry name" value="Sortase"/>
</dbReference>
<keyword evidence="4" id="KW-1185">Reference proteome</keyword>
<dbReference type="Gene3D" id="2.40.260.10">
    <property type="entry name" value="Sortase"/>
    <property type="match status" value="1"/>
</dbReference>
<keyword evidence="2" id="KW-0812">Transmembrane</keyword>
<evidence type="ECO:0000313" key="4">
    <source>
        <dbReference type="Proteomes" id="UP001438008"/>
    </source>
</evidence>
<dbReference type="NCBIfam" id="TIGR01076">
    <property type="entry name" value="sortase_fam"/>
    <property type="match status" value="1"/>
</dbReference>
<accession>A0ABV1FKN0</accession>
<evidence type="ECO:0000256" key="2">
    <source>
        <dbReference type="SAM" id="Phobius"/>
    </source>
</evidence>
<protein>
    <submittedName>
        <fullName evidence="3">Class C sortase</fullName>
    </submittedName>
</protein>
<feature type="transmembrane region" description="Helical" evidence="2">
    <location>
        <begin position="256"/>
        <end position="277"/>
    </location>
</feature>
<comment type="caution">
    <text evidence="3">The sequence shown here is derived from an EMBL/GenBank/DDBJ whole genome shotgun (WGS) entry which is preliminary data.</text>
</comment>
<dbReference type="Proteomes" id="UP001438008">
    <property type="component" value="Unassembled WGS sequence"/>
</dbReference>
<keyword evidence="2" id="KW-0472">Membrane</keyword>
<dbReference type="EMBL" id="JBBMFE010000015">
    <property type="protein sequence ID" value="MEQ2473591.1"/>
    <property type="molecule type" value="Genomic_DNA"/>
</dbReference>
<dbReference type="CDD" id="cd05827">
    <property type="entry name" value="Sortase_C"/>
    <property type="match status" value="1"/>
</dbReference>
<sequence length="293" mass="32267">MKNKGKVIGIIILFLAGLSLLLYPLVANQWNSYRQSRLISTYEGQVSDLENGDGIDYEAEWERARAYNASLLPSILPDSFAIAQASDEPDSEYMASLNLTGDGMMGTIEIPKIQVKLPIYHTTEATVLEKAAGHLEGSSLPIGGENSHAVISAHRGLPSASLFTDLDKLELGDHFLIHVLDETLAYEVDDIQVVEPEDTESLAVEPGEDLVTLLTCTPYGVNSHRLLVQGHRVSYDPETTIAKEETKGQVSMHTNYLLWVIVGLAVTAVFIAALFLWDRKQKKKMENTATPKE</sequence>
<dbReference type="SUPFAM" id="SSF63817">
    <property type="entry name" value="Sortase"/>
    <property type="match status" value="1"/>
</dbReference>
<dbReference type="Pfam" id="PF04203">
    <property type="entry name" value="Sortase"/>
    <property type="match status" value="1"/>
</dbReference>
<dbReference type="InterPro" id="IPR042002">
    <property type="entry name" value="Sortase_C"/>
</dbReference>
<evidence type="ECO:0000313" key="3">
    <source>
        <dbReference type="EMBL" id="MEQ2473591.1"/>
    </source>
</evidence>
<dbReference type="InterPro" id="IPR023365">
    <property type="entry name" value="Sortase_dom-sf"/>
</dbReference>
<gene>
    <name evidence="3" type="ORF">WMO29_13995</name>
</gene>
<reference evidence="3 4" key="1">
    <citation type="submission" date="2024-03" db="EMBL/GenBank/DDBJ databases">
        <title>Human intestinal bacterial collection.</title>
        <authorList>
            <person name="Pauvert C."/>
            <person name="Hitch T.C.A."/>
            <person name="Clavel T."/>
        </authorList>
    </citation>
    <scope>NUCLEOTIDE SEQUENCE [LARGE SCALE GENOMIC DNA]</scope>
    <source>
        <strain evidence="3 4">CLA-AA-H132</strain>
    </source>
</reference>
<dbReference type="RefSeq" id="WP_349165194.1">
    <property type="nucleotide sequence ID" value="NZ_JBBMFE010000015.1"/>
</dbReference>
<evidence type="ECO:0000256" key="1">
    <source>
        <dbReference type="ARBA" id="ARBA00022801"/>
    </source>
</evidence>
<organism evidence="3 4">
    <name type="scientific">Laedolimicola intestinihominis</name>
    <dbReference type="NCBI Taxonomy" id="3133166"/>
    <lineage>
        <taxon>Bacteria</taxon>
        <taxon>Bacillati</taxon>
        <taxon>Bacillota</taxon>
        <taxon>Clostridia</taxon>
        <taxon>Lachnospirales</taxon>
        <taxon>Lachnospiraceae</taxon>
        <taxon>Laedolimicola</taxon>
    </lineage>
</organism>